<sequence length="502" mass="55397">MNIVEMTTEIFDDGDEEEDEEEEGDDDSNGNEGGGGSTSSSKITMTKKLRLSLDLNEKADLEEDGSMTEVVEGGGVAAQGAEGSSSNNSTTEGGEGRGGRDDDDHGSRGSVGRGISVRQYCRSKTPRLRWTPDLHLSFVHAVEHLGGQDLHGRAGATPKLVLQLMNVRGLKIAHVKSHLQMYRSKKLDDMKQENSTLSSSVVSPTMPQIRGGNTGKYMFYHRPRPPYFGAPVHESPYRFHNLMHRQTSQPLLNLRQDSFRPQEWAFNHVHRMASRTGLFDVRDVINGRPGLFPDESHNASVTREILTSGNLDCSRSNSQPMTSVISISRPASVGANNNSIRTESGGLNINQNPFRLRVNDSLSTQLESAYHLKLLKQPGAMWANTIKGESSDIEIMKMMKERYIFPNLQLSLSSNFGRHRVDVNTKGNPVNKAEAHRELKLSLQPPIPMLMERSDETNKGSTVPSTSNFLFSKNDSNNSSSNKRAEQGLSTLNLTMSIGALE</sequence>
<feature type="compositionally biased region" description="Low complexity" evidence="4">
    <location>
        <begin position="78"/>
        <end position="92"/>
    </location>
</feature>
<evidence type="ECO:0000256" key="3">
    <source>
        <dbReference type="ARBA" id="ARBA00023242"/>
    </source>
</evidence>
<dbReference type="AlphaFoldDB" id="A0AAV9FK24"/>
<organism evidence="6 7">
    <name type="scientific">Acorus calamus</name>
    <name type="common">Sweet flag</name>
    <dbReference type="NCBI Taxonomy" id="4465"/>
    <lineage>
        <taxon>Eukaryota</taxon>
        <taxon>Viridiplantae</taxon>
        <taxon>Streptophyta</taxon>
        <taxon>Embryophyta</taxon>
        <taxon>Tracheophyta</taxon>
        <taxon>Spermatophyta</taxon>
        <taxon>Magnoliopsida</taxon>
        <taxon>Liliopsida</taxon>
        <taxon>Acoraceae</taxon>
        <taxon>Acorus</taxon>
    </lineage>
</organism>
<dbReference type="PANTHER" id="PTHR31314">
    <property type="entry name" value="MYB FAMILY TRANSCRIPTION FACTOR PHL7-LIKE"/>
    <property type="match status" value="1"/>
</dbReference>
<gene>
    <name evidence="6" type="ORF">QJS10_CPA01g01858</name>
</gene>
<dbReference type="InterPro" id="IPR006447">
    <property type="entry name" value="Myb_dom_plants"/>
</dbReference>
<comment type="caution">
    <text evidence="6">The sequence shown here is derived from an EMBL/GenBank/DDBJ whole genome shotgun (WGS) entry which is preliminary data.</text>
</comment>
<dbReference type="InterPro" id="IPR046955">
    <property type="entry name" value="PHR1-like"/>
</dbReference>
<dbReference type="EMBL" id="JAUJYO010000001">
    <property type="protein sequence ID" value="KAK1326097.1"/>
    <property type="molecule type" value="Genomic_DNA"/>
</dbReference>
<dbReference type="GO" id="GO:0003677">
    <property type="term" value="F:DNA binding"/>
    <property type="evidence" value="ECO:0007669"/>
    <property type="project" value="InterPro"/>
</dbReference>
<dbReference type="InterPro" id="IPR009057">
    <property type="entry name" value="Homeodomain-like_sf"/>
</dbReference>
<keyword evidence="7" id="KW-1185">Reference proteome</keyword>
<feature type="compositionally biased region" description="Low complexity" evidence="4">
    <location>
        <begin position="108"/>
        <end position="118"/>
    </location>
</feature>
<keyword evidence="3" id="KW-0539">Nucleus</keyword>
<evidence type="ECO:0000259" key="5">
    <source>
        <dbReference type="Pfam" id="PF00249"/>
    </source>
</evidence>
<evidence type="ECO:0000313" key="7">
    <source>
        <dbReference type="Proteomes" id="UP001180020"/>
    </source>
</evidence>
<feature type="domain" description="Myb-like" evidence="5">
    <location>
        <begin position="127"/>
        <end position="183"/>
    </location>
</feature>
<proteinExistence type="predicted"/>
<evidence type="ECO:0000256" key="4">
    <source>
        <dbReference type="SAM" id="MobiDB-lite"/>
    </source>
</evidence>
<dbReference type="GO" id="GO:0003700">
    <property type="term" value="F:DNA-binding transcription factor activity"/>
    <property type="evidence" value="ECO:0007669"/>
    <property type="project" value="InterPro"/>
</dbReference>
<keyword evidence="1" id="KW-0805">Transcription regulation</keyword>
<feature type="compositionally biased region" description="Basic and acidic residues" evidence="4">
    <location>
        <begin position="94"/>
        <end position="107"/>
    </location>
</feature>
<feature type="compositionally biased region" description="Low complexity" evidence="4">
    <location>
        <begin position="467"/>
        <end position="482"/>
    </location>
</feature>
<feature type="region of interest" description="Disordered" evidence="4">
    <location>
        <begin position="1"/>
        <end position="46"/>
    </location>
</feature>
<dbReference type="PANTHER" id="PTHR31314:SF128">
    <property type="entry name" value="OS11G0106100 PROTEIN"/>
    <property type="match status" value="1"/>
</dbReference>
<dbReference type="Proteomes" id="UP001180020">
    <property type="component" value="Unassembled WGS sequence"/>
</dbReference>
<evidence type="ECO:0000313" key="6">
    <source>
        <dbReference type="EMBL" id="KAK1326097.1"/>
    </source>
</evidence>
<dbReference type="InterPro" id="IPR001005">
    <property type="entry name" value="SANT/Myb"/>
</dbReference>
<dbReference type="SUPFAM" id="SSF46689">
    <property type="entry name" value="Homeodomain-like"/>
    <property type="match status" value="1"/>
</dbReference>
<dbReference type="Pfam" id="PF00249">
    <property type="entry name" value="Myb_DNA-binding"/>
    <property type="match status" value="1"/>
</dbReference>
<name>A0AAV9FK24_ACOCL</name>
<reference evidence="6" key="2">
    <citation type="submission" date="2023-06" db="EMBL/GenBank/DDBJ databases">
        <authorList>
            <person name="Ma L."/>
            <person name="Liu K.-W."/>
            <person name="Li Z."/>
            <person name="Hsiao Y.-Y."/>
            <person name="Qi Y."/>
            <person name="Fu T."/>
            <person name="Tang G."/>
            <person name="Zhang D."/>
            <person name="Sun W.-H."/>
            <person name="Liu D.-K."/>
            <person name="Li Y."/>
            <person name="Chen G.-Z."/>
            <person name="Liu X.-D."/>
            <person name="Liao X.-Y."/>
            <person name="Jiang Y.-T."/>
            <person name="Yu X."/>
            <person name="Hao Y."/>
            <person name="Huang J."/>
            <person name="Zhao X.-W."/>
            <person name="Ke S."/>
            <person name="Chen Y.-Y."/>
            <person name="Wu W.-L."/>
            <person name="Hsu J.-L."/>
            <person name="Lin Y.-F."/>
            <person name="Huang M.-D."/>
            <person name="Li C.-Y."/>
            <person name="Huang L."/>
            <person name="Wang Z.-W."/>
            <person name="Zhao X."/>
            <person name="Zhong W.-Y."/>
            <person name="Peng D.-H."/>
            <person name="Ahmad S."/>
            <person name="Lan S."/>
            <person name="Zhang J.-S."/>
            <person name="Tsai W.-C."/>
            <person name="Van De Peer Y."/>
            <person name="Liu Z.-J."/>
        </authorList>
    </citation>
    <scope>NUCLEOTIDE SEQUENCE</scope>
    <source>
        <strain evidence="6">CP</strain>
        <tissue evidence="6">Leaves</tissue>
    </source>
</reference>
<dbReference type="NCBIfam" id="TIGR01557">
    <property type="entry name" value="myb_SHAQKYF"/>
    <property type="match status" value="1"/>
</dbReference>
<dbReference type="Gene3D" id="1.10.10.60">
    <property type="entry name" value="Homeodomain-like"/>
    <property type="match status" value="1"/>
</dbReference>
<evidence type="ECO:0000256" key="1">
    <source>
        <dbReference type="ARBA" id="ARBA00023015"/>
    </source>
</evidence>
<evidence type="ECO:0000256" key="2">
    <source>
        <dbReference type="ARBA" id="ARBA00023163"/>
    </source>
</evidence>
<feature type="region of interest" description="Disordered" evidence="4">
    <location>
        <begin position="453"/>
        <end position="488"/>
    </location>
</feature>
<feature type="region of interest" description="Disordered" evidence="4">
    <location>
        <begin position="77"/>
        <end position="118"/>
    </location>
</feature>
<reference evidence="6" key="1">
    <citation type="journal article" date="2023" name="Nat. Commun.">
        <title>Diploid and tetraploid genomes of Acorus and the evolution of monocots.</title>
        <authorList>
            <person name="Ma L."/>
            <person name="Liu K.W."/>
            <person name="Li Z."/>
            <person name="Hsiao Y.Y."/>
            <person name="Qi Y."/>
            <person name="Fu T."/>
            <person name="Tang G.D."/>
            <person name="Zhang D."/>
            <person name="Sun W.H."/>
            <person name="Liu D.K."/>
            <person name="Li Y."/>
            <person name="Chen G.Z."/>
            <person name="Liu X.D."/>
            <person name="Liao X.Y."/>
            <person name="Jiang Y.T."/>
            <person name="Yu X."/>
            <person name="Hao Y."/>
            <person name="Huang J."/>
            <person name="Zhao X.W."/>
            <person name="Ke S."/>
            <person name="Chen Y.Y."/>
            <person name="Wu W.L."/>
            <person name="Hsu J.L."/>
            <person name="Lin Y.F."/>
            <person name="Huang M.D."/>
            <person name="Li C.Y."/>
            <person name="Huang L."/>
            <person name="Wang Z.W."/>
            <person name="Zhao X."/>
            <person name="Zhong W.Y."/>
            <person name="Peng D.H."/>
            <person name="Ahmad S."/>
            <person name="Lan S."/>
            <person name="Zhang J.S."/>
            <person name="Tsai W.C."/>
            <person name="Van de Peer Y."/>
            <person name="Liu Z.J."/>
        </authorList>
    </citation>
    <scope>NUCLEOTIDE SEQUENCE</scope>
    <source>
        <strain evidence="6">CP</strain>
    </source>
</reference>
<feature type="compositionally biased region" description="Acidic residues" evidence="4">
    <location>
        <begin position="10"/>
        <end position="29"/>
    </location>
</feature>
<protein>
    <submittedName>
        <fullName evidence="6">Myb family transcription factor</fullName>
    </submittedName>
</protein>
<keyword evidence="2" id="KW-0804">Transcription</keyword>
<accession>A0AAV9FK24</accession>